<dbReference type="InterPro" id="IPR032675">
    <property type="entry name" value="LRR_dom_sf"/>
</dbReference>
<evidence type="ECO:0000256" key="2">
    <source>
        <dbReference type="ARBA" id="ARBA00022737"/>
    </source>
</evidence>
<protein>
    <submittedName>
        <fullName evidence="6">Uncharacterized protein LOC115210197</fullName>
    </submittedName>
</protein>
<proteinExistence type="predicted"/>
<feature type="binding site" evidence="3">
    <location>
        <position position="587"/>
    </location>
    <ligand>
        <name>Mg(2+)</name>
        <dbReference type="ChEBI" id="CHEBI:18420"/>
        <label>1</label>
    </ligand>
</feature>
<dbReference type="Gene3D" id="1.10.4080.10">
    <property type="entry name" value="ADP-ribosylation/Crystallin J1"/>
    <property type="match status" value="1"/>
</dbReference>
<dbReference type="SUPFAM" id="SSF101478">
    <property type="entry name" value="ADP-ribosylglycohydrolase"/>
    <property type="match status" value="1"/>
</dbReference>
<dbReference type="SUPFAM" id="SSF52058">
    <property type="entry name" value="L domain-like"/>
    <property type="match status" value="1"/>
</dbReference>
<dbReference type="SMART" id="SM00369">
    <property type="entry name" value="LRR_TYP"/>
    <property type="match status" value="3"/>
</dbReference>
<dbReference type="InterPro" id="IPR036705">
    <property type="entry name" value="Ribosyl_crysJ1_sf"/>
</dbReference>
<evidence type="ECO:0000256" key="1">
    <source>
        <dbReference type="ARBA" id="ARBA00022614"/>
    </source>
</evidence>
<sequence length="638" mass="72146">MGNYQNQQILPEVSFEEKGKELNVRGKVRSITDFLQYIQSKSKRINTESQIALPIPETLSLYERLNASFNSLTEIQLNMPFIFPHLTYLDLSHNNLYFLPDTMGLFLHLEILILHHNYLKQIPYTMVQLDKLSKLDLSNNMLITLPKSLGEMKSLQKLNISHNKIRELPLSLIECSSLRLILACDNLMENPTQDICDRGSKPILDYLKQKRLDGLSNQKSPKSNLKFPRQQWNHSPTNVPNPDSPQMKYIQMQTHTTYVPSRLKTPLHFPPNSTKHDARVLSDKITGLIFGAAVGDAIGLAARWMDPDECQFYYDKEDLKYCNIRQDKHRVFWSPGDWTSNFDTMVLVLDSLIAWAGVIDELDFSKRLKYWSKHGFPELNDTKGTVSSFTIQEVLKQQSFEDDPHLAAEAVLQEGYLQDPINSTTENCTLNPCIITPPDEYFFNDNSAVVRAAVLGVPFFYNLSEVANNSVRICRSSHNHPECIASCIAITVIIALLLQGSHDLNNMGSVRALLNTSAFHANPYLKTDEQSNEFESVLSVTSLKSLNIREEKKMTHTYKPLGCAALAVKTTKGYREFISDLVLEGGDSASNACVAGAILGCRLGYLQLPSDWLTELLPQQVSWLNVKVNSLLDMLGLP</sequence>
<keyword evidence="5" id="KW-1185">Reference proteome</keyword>
<dbReference type="Gene3D" id="3.80.10.10">
    <property type="entry name" value="Ribonuclease Inhibitor"/>
    <property type="match status" value="1"/>
</dbReference>
<dbReference type="AlphaFoldDB" id="A0A6P7S848"/>
<dbReference type="PRINTS" id="PR00019">
    <property type="entry name" value="LEURICHRPT"/>
</dbReference>
<evidence type="ECO:0000256" key="3">
    <source>
        <dbReference type="PIRSR" id="PIRSR605502-1"/>
    </source>
</evidence>
<dbReference type="RefSeq" id="XP_029634524.1">
    <property type="nucleotide sequence ID" value="XM_029778664.2"/>
</dbReference>
<organism evidence="5 6">
    <name type="scientific">Octopus sinensis</name>
    <name type="common">East Asian common octopus</name>
    <dbReference type="NCBI Taxonomy" id="2607531"/>
    <lineage>
        <taxon>Eukaryota</taxon>
        <taxon>Metazoa</taxon>
        <taxon>Spiralia</taxon>
        <taxon>Lophotrochozoa</taxon>
        <taxon>Mollusca</taxon>
        <taxon>Cephalopoda</taxon>
        <taxon>Coleoidea</taxon>
        <taxon>Octopodiformes</taxon>
        <taxon>Octopoda</taxon>
        <taxon>Incirrata</taxon>
        <taxon>Octopodidae</taxon>
        <taxon>Octopus</taxon>
    </lineage>
</organism>
<dbReference type="InterPro" id="IPR005502">
    <property type="entry name" value="Ribosyl_crysJ1"/>
</dbReference>
<dbReference type="InterPro" id="IPR003591">
    <property type="entry name" value="Leu-rich_rpt_typical-subtyp"/>
</dbReference>
<dbReference type="Pfam" id="PF03747">
    <property type="entry name" value="ADP_ribosyl_GH"/>
    <property type="match status" value="1"/>
</dbReference>
<accession>A0A6P7S848</accession>
<evidence type="ECO:0000256" key="4">
    <source>
        <dbReference type="SAM" id="MobiDB-lite"/>
    </source>
</evidence>
<dbReference type="SMART" id="SM00364">
    <property type="entry name" value="LRR_BAC"/>
    <property type="match status" value="3"/>
</dbReference>
<keyword evidence="1" id="KW-0433">Leucine-rich repeat</keyword>
<dbReference type="Proteomes" id="UP000515154">
    <property type="component" value="Linkage group LG4"/>
</dbReference>
<dbReference type="GO" id="GO:0046872">
    <property type="term" value="F:metal ion binding"/>
    <property type="evidence" value="ECO:0007669"/>
    <property type="project" value="UniProtKB-KW"/>
</dbReference>
<dbReference type="InterPro" id="IPR001611">
    <property type="entry name" value="Leu-rich_rpt"/>
</dbReference>
<keyword evidence="2" id="KW-0677">Repeat</keyword>
<keyword evidence="3" id="KW-0460">Magnesium</keyword>
<dbReference type="KEGG" id="osn:115210197"/>
<evidence type="ECO:0000313" key="6">
    <source>
        <dbReference type="RefSeq" id="XP_029634524.1"/>
    </source>
</evidence>
<dbReference type="PANTHER" id="PTHR16222">
    <property type="entry name" value="ADP-RIBOSYLGLYCOHYDROLASE"/>
    <property type="match status" value="1"/>
</dbReference>
<feature type="compositionally biased region" description="Polar residues" evidence="4">
    <location>
        <begin position="230"/>
        <end position="241"/>
    </location>
</feature>
<reference evidence="6" key="1">
    <citation type="submission" date="2025-08" db="UniProtKB">
        <authorList>
            <consortium name="RefSeq"/>
        </authorList>
    </citation>
    <scope>IDENTIFICATION</scope>
</reference>
<dbReference type="PROSITE" id="PS51450">
    <property type="entry name" value="LRR"/>
    <property type="match status" value="2"/>
</dbReference>
<dbReference type="Pfam" id="PF13855">
    <property type="entry name" value="LRR_8"/>
    <property type="match status" value="1"/>
</dbReference>
<feature type="region of interest" description="Disordered" evidence="4">
    <location>
        <begin position="215"/>
        <end position="244"/>
    </location>
</feature>
<gene>
    <name evidence="6" type="primary">LOC115210197</name>
</gene>
<comment type="cofactor">
    <cofactor evidence="3">
        <name>Mg(2+)</name>
        <dbReference type="ChEBI" id="CHEBI:18420"/>
    </cofactor>
    <text evidence="3">Binds 2 magnesium ions per subunit.</text>
</comment>
<dbReference type="PANTHER" id="PTHR16222:SF28">
    <property type="entry name" value="ADP-RIBOSYLGLYCOHYDROLASE"/>
    <property type="match status" value="1"/>
</dbReference>
<dbReference type="Pfam" id="PF00560">
    <property type="entry name" value="LRR_1"/>
    <property type="match status" value="1"/>
</dbReference>
<feature type="binding site" evidence="3">
    <location>
        <position position="590"/>
    </location>
    <ligand>
        <name>Mg(2+)</name>
        <dbReference type="ChEBI" id="CHEBI:18420"/>
        <label>1</label>
    </ligand>
</feature>
<evidence type="ECO:0000313" key="5">
    <source>
        <dbReference type="Proteomes" id="UP000515154"/>
    </source>
</evidence>
<dbReference type="InterPro" id="IPR050792">
    <property type="entry name" value="ADP-ribosylglycohydrolase"/>
</dbReference>
<name>A0A6P7S848_9MOLL</name>
<keyword evidence="3" id="KW-0479">Metal-binding</keyword>